<protein>
    <recommendedName>
        <fullName evidence="3">CCHC-type domain-containing protein</fullName>
    </recommendedName>
</protein>
<comment type="caution">
    <text evidence="4">The sequence shown here is derived from an EMBL/GenBank/DDBJ whole genome shotgun (WGS) entry which is preliminary data.</text>
</comment>
<accession>A0A9N7R7Q1</accession>
<dbReference type="InterPro" id="IPR057670">
    <property type="entry name" value="SH3_retrovirus"/>
</dbReference>
<sequence length="358" mass="38302">MSFATAASRQSSSRPPRPSSSARHCHLCGRSGHDAQNCFRVKPCPHCHRPGHDPRRCFEVVGYPANWSGKSSSTGAPPAGQGRSISASSSSSAGSDRGLISSHSAKAHANNSMGANSVGPGLIGPGTVGPSLQFGTYGTNPVPAATGLSPDQWQALVNITMTTKVSVGGPMDLWHQRLGYPPPQADLPIDFWGHCVLTAGYLINRTPTPLLHGNSPYEVLFGQAPPIKNLRVFGCLCYVHNLDRSGDIFASRSRKCIFVGYPFGKKGWSVFDLDTREFLVSRDVKFFEGQFPFSTCPTSGSDSVPLVSSSPWPAIDDESSSILDSVPAISPSGATEVDDENWVRPGMRHAHEKVREVS</sequence>
<dbReference type="AlphaFoldDB" id="A0A9N7R7Q1"/>
<gene>
    <name evidence="4" type="ORF">SHERM_16951</name>
</gene>
<keyword evidence="5" id="KW-1185">Reference proteome</keyword>
<feature type="region of interest" description="Disordered" evidence="2">
    <location>
        <begin position="68"/>
        <end position="100"/>
    </location>
</feature>
<dbReference type="GO" id="GO:0008270">
    <property type="term" value="F:zinc ion binding"/>
    <property type="evidence" value="ECO:0007669"/>
    <property type="project" value="UniProtKB-KW"/>
</dbReference>
<dbReference type="Proteomes" id="UP001153555">
    <property type="component" value="Unassembled WGS sequence"/>
</dbReference>
<dbReference type="InterPro" id="IPR039537">
    <property type="entry name" value="Retrotran_Ty1/copia-like"/>
</dbReference>
<dbReference type="GO" id="GO:0003676">
    <property type="term" value="F:nucleic acid binding"/>
    <property type="evidence" value="ECO:0007669"/>
    <property type="project" value="InterPro"/>
</dbReference>
<reference evidence="4" key="1">
    <citation type="submission" date="2019-12" db="EMBL/GenBank/DDBJ databases">
        <authorList>
            <person name="Scholes J."/>
        </authorList>
    </citation>
    <scope>NUCLEOTIDE SEQUENCE</scope>
</reference>
<organism evidence="4 5">
    <name type="scientific">Striga hermonthica</name>
    <name type="common">Purple witchweed</name>
    <name type="synonym">Buchnera hermonthica</name>
    <dbReference type="NCBI Taxonomy" id="68872"/>
    <lineage>
        <taxon>Eukaryota</taxon>
        <taxon>Viridiplantae</taxon>
        <taxon>Streptophyta</taxon>
        <taxon>Embryophyta</taxon>
        <taxon>Tracheophyta</taxon>
        <taxon>Spermatophyta</taxon>
        <taxon>Magnoliopsida</taxon>
        <taxon>eudicotyledons</taxon>
        <taxon>Gunneridae</taxon>
        <taxon>Pentapetalae</taxon>
        <taxon>asterids</taxon>
        <taxon>lamiids</taxon>
        <taxon>Lamiales</taxon>
        <taxon>Orobanchaceae</taxon>
        <taxon>Buchnereae</taxon>
        <taxon>Striga</taxon>
    </lineage>
</organism>
<dbReference type="PANTHER" id="PTHR42648">
    <property type="entry name" value="TRANSPOSASE, PUTATIVE-RELATED"/>
    <property type="match status" value="1"/>
</dbReference>
<feature type="compositionally biased region" description="Low complexity" evidence="2">
    <location>
        <begin position="1"/>
        <end position="22"/>
    </location>
</feature>
<feature type="region of interest" description="Disordered" evidence="2">
    <location>
        <begin position="1"/>
        <end position="24"/>
    </location>
</feature>
<evidence type="ECO:0000313" key="4">
    <source>
        <dbReference type="EMBL" id="CAA0817284.1"/>
    </source>
</evidence>
<evidence type="ECO:0000259" key="3">
    <source>
        <dbReference type="PROSITE" id="PS50158"/>
    </source>
</evidence>
<keyword evidence="1" id="KW-0863">Zinc-finger</keyword>
<name>A0A9N7R7Q1_STRHE</name>
<dbReference type="PANTHER" id="PTHR42648:SF31">
    <property type="entry name" value="RNA-DIRECTED DNA POLYMERASE"/>
    <property type="match status" value="1"/>
</dbReference>
<proteinExistence type="predicted"/>
<feature type="compositionally biased region" description="Low complexity" evidence="2">
    <location>
        <begin position="83"/>
        <end position="100"/>
    </location>
</feature>
<evidence type="ECO:0000256" key="1">
    <source>
        <dbReference type="PROSITE-ProRule" id="PRU00047"/>
    </source>
</evidence>
<dbReference type="OrthoDB" id="913290at2759"/>
<dbReference type="Pfam" id="PF25597">
    <property type="entry name" value="SH3_retrovirus"/>
    <property type="match status" value="1"/>
</dbReference>
<evidence type="ECO:0000256" key="2">
    <source>
        <dbReference type="SAM" id="MobiDB-lite"/>
    </source>
</evidence>
<dbReference type="PROSITE" id="PS50158">
    <property type="entry name" value="ZF_CCHC"/>
    <property type="match status" value="1"/>
</dbReference>
<keyword evidence="1" id="KW-0479">Metal-binding</keyword>
<keyword evidence="1" id="KW-0862">Zinc</keyword>
<dbReference type="EMBL" id="CACSLK010015718">
    <property type="protein sequence ID" value="CAA0817284.1"/>
    <property type="molecule type" value="Genomic_DNA"/>
</dbReference>
<dbReference type="InterPro" id="IPR036875">
    <property type="entry name" value="Znf_CCHC_sf"/>
</dbReference>
<feature type="domain" description="CCHC-type" evidence="3">
    <location>
        <begin position="25"/>
        <end position="38"/>
    </location>
</feature>
<dbReference type="InterPro" id="IPR001878">
    <property type="entry name" value="Znf_CCHC"/>
</dbReference>
<dbReference type="SUPFAM" id="SSF57756">
    <property type="entry name" value="Retrovirus zinc finger-like domains"/>
    <property type="match status" value="1"/>
</dbReference>
<evidence type="ECO:0000313" key="5">
    <source>
        <dbReference type="Proteomes" id="UP001153555"/>
    </source>
</evidence>